<evidence type="ECO:0000313" key="3">
    <source>
        <dbReference type="Proteomes" id="UP001153328"/>
    </source>
</evidence>
<dbReference type="AlphaFoldDB" id="A0A9W4GYN2"/>
<evidence type="ECO:0000256" key="1">
    <source>
        <dbReference type="SAM" id="Phobius"/>
    </source>
</evidence>
<proteinExistence type="predicted"/>
<organism evidence="2 3">
    <name type="scientific">Actinacidiphila bryophytorum</name>
    <dbReference type="NCBI Taxonomy" id="1436133"/>
    <lineage>
        <taxon>Bacteria</taxon>
        <taxon>Bacillati</taxon>
        <taxon>Actinomycetota</taxon>
        <taxon>Actinomycetes</taxon>
        <taxon>Kitasatosporales</taxon>
        <taxon>Streptomycetaceae</taxon>
        <taxon>Actinacidiphila</taxon>
    </lineage>
</organism>
<keyword evidence="1" id="KW-1133">Transmembrane helix</keyword>
<sequence length="123" mass="13294">MTYPLTCRAPQEPVSGGWVAPLASSLITLPLAFCAFVYASLSPMACDSCEEAEAAHFEDSFEPAFDVLAVALGLSLVLLLVSWALPRRERNVGTRWVLAVFAPCLVVIGFVVFYGLVDWPVSV</sequence>
<accession>A0A9W4GYN2</accession>
<name>A0A9W4GYN2_9ACTN</name>
<dbReference type="RefSeq" id="WP_205046816.1">
    <property type="nucleotide sequence ID" value="NZ_CAJVAX010000003.1"/>
</dbReference>
<keyword evidence="1" id="KW-0812">Transmembrane</keyword>
<dbReference type="Proteomes" id="UP001153328">
    <property type="component" value="Unassembled WGS sequence"/>
</dbReference>
<gene>
    <name evidence="2" type="ORF">SBRY_110077</name>
</gene>
<keyword evidence="1" id="KW-0472">Membrane</keyword>
<reference evidence="2" key="1">
    <citation type="submission" date="2021-06" db="EMBL/GenBank/DDBJ databases">
        <authorList>
            <person name="Arsene-Ploetze F."/>
        </authorList>
    </citation>
    <scope>NUCLEOTIDE SEQUENCE</scope>
    <source>
        <strain evidence="2">SBRY1</strain>
    </source>
</reference>
<dbReference type="EMBL" id="CAJVAX010000003">
    <property type="protein sequence ID" value="CAG7615539.1"/>
    <property type="molecule type" value="Genomic_DNA"/>
</dbReference>
<keyword evidence="3" id="KW-1185">Reference proteome</keyword>
<feature type="transmembrane region" description="Helical" evidence="1">
    <location>
        <begin position="67"/>
        <end position="85"/>
    </location>
</feature>
<feature type="transmembrane region" description="Helical" evidence="1">
    <location>
        <begin position="97"/>
        <end position="117"/>
    </location>
</feature>
<comment type="caution">
    <text evidence="2">The sequence shown here is derived from an EMBL/GenBank/DDBJ whole genome shotgun (WGS) entry which is preliminary data.</text>
</comment>
<feature type="transmembrane region" description="Helical" evidence="1">
    <location>
        <begin position="18"/>
        <end position="38"/>
    </location>
</feature>
<evidence type="ECO:0000313" key="2">
    <source>
        <dbReference type="EMBL" id="CAG7615539.1"/>
    </source>
</evidence>
<protein>
    <submittedName>
        <fullName evidence="2">Uncharacterized protein</fullName>
    </submittedName>
</protein>